<dbReference type="SUPFAM" id="SSF47226">
    <property type="entry name" value="Histidine-containing phosphotransfer domain, HPT domain"/>
    <property type="match status" value="1"/>
</dbReference>
<keyword evidence="5 13" id="KW-0597">Phosphoprotein</keyword>
<feature type="domain" description="HPt" evidence="17">
    <location>
        <begin position="755"/>
        <end position="846"/>
    </location>
</feature>
<dbReference type="Gene3D" id="3.30.450.20">
    <property type="entry name" value="PAS domain"/>
    <property type="match status" value="1"/>
</dbReference>
<accession>A0ABZ1CF69</accession>
<dbReference type="NCBIfam" id="TIGR00229">
    <property type="entry name" value="sensory_box"/>
    <property type="match status" value="1"/>
</dbReference>
<dbReference type="SMART" id="SM00387">
    <property type="entry name" value="HATPase_c"/>
    <property type="match status" value="1"/>
</dbReference>
<dbReference type="PANTHER" id="PTHR45339:SF1">
    <property type="entry name" value="HYBRID SIGNAL TRANSDUCTION HISTIDINE KINASE J"/>
    <property type="match status" value="1"/>
</dbReference>
<keyword evidence="19" id="KW-1185">Reference proteome</keyword>
<dbReference type="CDD" id="cd19411">
    <property type="entry name" value="MCP2201-like_sensor"/>
    <property type="match status" value="1"/>
</dbReference>
<dbReference type="InterPro" id="IPR036097">
    <property type="entry name" value="HisK_dim/P_sf"/>
</dbReference>
<dbReference type="Pfam" id="PF01627">
    <property type="entry name" value="Hpt"/>
    <property type="match status" value="1"/>
</dbReference>
<dbReference type="SMART" id="SM00388">
    <property type="entry name" value="HisKA"/>
    <property type="match status" value="1"/>
</dbReference>
<dbReference type="Pfam" id="PF02518">
    <property type="entry name" value="HATPase_c"/>
    <property type="match status" value="1"/>
</dbReference>
<keyword evidence="7" id="KW-0547">Nucleotide-binding</keyword>
<dbReference type="CDD" id="cd00082">
    <property type="entry name" value="HisKA"/>
    <property type="match status" value="1"/>
</dbReference>
<evidence type="ECO:0000256" key="3">
    <source>
        <dbReference type="ARBA" id="ARBA00012438"/>
    </source>
</evidence>
<keyword evidence="10" id="KW-0902">Two-component regulatory system</keyword>
<dbReference type="Gene3D" id="3.40.50.2300">
    <property type="match status" value="1"/>
</dbReference>
<dbReference type="Pfam" id="PF00512">
    <property type="entry name" value="HisKA"/>
    <property type="match status" value="1"/>
</dbReference>
<dbReference type="PRINTS" id="PR00344">
    <property type="entry name" value="BCTRLSENSOR"/>
</dbReference>
<evidence type="ECO:0000256" key="9">
    <source>
        <dbReference type="ARBA" id="ARBA00022989"/>
    </source>
</evidence>
<dbReference type="InterPro" id="IPR036890">
    <property type="entry name" value="HATPase_C_sf"/>
</dbReference>
<keyword evidence="8 18" id="KW-0067">ATP-binding</keyword>
<dbReference type="RefSeq" id="WP_324778636.1">
    <property type="nucleotide sequence ID" value="NZ_CP141769.1"/>
</dbReference>
<evidence type="ECO:0000256" key="10">
    <source>
        <dbReference type="ARBA" id="ARBA00023012"/>
    </source>
</evidence>
<dbReference type="Proteomes" id="UP001334732">
    <property type="component" value="Chromosome"/>
</dbReference>
<comment type="catalytic activity">
    <reaction evidence="1">
        <text>ATP + protein L-histidine = ADP + protein N-phospho-L-histidine.</text>
        <dbReference type="EC" id="2.7.13.3"/>
    </reaction>
</comment>
<dbReference type="InterPro" id="IPR011006">
    <property type="entry name" value="CheY-like_superfamily"/>
</dbReference>
<feature type="modified residue" description="4-aspartylphosphate" evidence="13">
    <location>
        <position position="662"/>
    </location>
</feature>
<dbReference type="InterPro" id="IPR001789">
    <property type="entry name" value="Sig_transdc_resp-reg_receiver"/>
</dbReference>
<dbReference type="CDD" id="cd16922">
    <property type="entry name" value="HATPase_EvgS-ArcB-TorS-like"/>
    <property type="match status" value="1"/>
</dbReference>
<keyword evidence="9 14" id="KW-1133">Transmembrane helix</keyword>
<dbReference type="EMBL" id="CP141769">
    <property type="protein sequence ID" value="WRS38023.1"/>
    <property type="molecule type" value="Genomic_DNA"/>
</dbReference>
<dbReference type="InterPro" id="IPR008207">
    <property type="entry name" value="Sig_transdc_His_kin_Hpt_dom"/>
</dbReference>
<evidence type="ECO:0000256" key="8">
    <source>
        <dbReference type="ARBA" id="ARBA00022840"/>
    </source>
</evidence>
<feature type="domain" description="Histidine kinase" evidence="15">
    <location>
        <begin position="374"/>
        <end position="594"/>
    </location>
</feature>
<dbReference type="SUPFAM" id="SSF55874">
    <property type="entry name" value="ATPase domain of HSP90 chaperone/DNA topoisomerase II/histidine kinase"/>
    <property type="match status" value="1"/>
</dbReference>
<dbReference type="InterPro" id="IPR005467">
    <property type="entry name" value="His_kinase_dom"/>
</dbReference>
<evidence type="ECO:0000259" key="15">
    <source>
        <dbReference type="PROSITE" id="PS50109"/>
    </source>
</evidence>
<dbReference type="InterPro" id="IPR003594">
    <property type="entry name" value="HATPase_dom"/>
</dbReference>
<evidence type="ECO:0000256" key="1">
    <source>
        <dbReference type="ARBA" id="ARBA00000085"/>
    </source>
</evidence>
<evidence type="ECO:0000256" key="11">
    <source>
        <dbReference type="ARBA" id="ARBA00023136"/>
    </source>
</evidence>
<gene>
    <name evidence="18" type="ORF">VA613_08320</name>
</gene>
<organism evidence="18 19">
    <name type="scientific">Thiobacillus sedimenti</name>
    <dbReference type="NCBI Taxonomy" id="3110231"/>
    <lineage>
        <taxon>Bacteria</taxon>
        <taxon>Pseudomonadati</taxon>
        <taxon>Pseudomonadota</taxon>
        <taxon>Betaproteobacteria</taxon>
        <taxon>Nitrosomonadales</taxon>
        <taxon>Thiobacillaceae</taxon>
        <taxon>Thiobacillus</taxon>
    </lineage>
</organism>
<dbReference type="InterPro" id="IPR036641">
    <property type="entry name" value="HPT_dom_sf"/>
</dbReference>
<evidence type="ECO:0000259" key="17">
    <source>
        <dbReference type="PROSITE" id="PS50894"/>
    </source>
</evidence>
<keyword evidence="6 14" id="KW-0812">Transmembrane</keyword>
<evidence type="ECO:0000256" key="12">
    <source>
        <dbReference type="PROSITE-ProRule" id="PRU00110"/>
    </source>
</evidence>
<dbReference type="InterPro" id="IPR047347">
    <property type="entry name" value="YvaQ-like_sensor"/>
</dbReference>
<dbReference type="PANTHER" id="PTHR45339">
    <property type="entry name" value="HYBRID SIGNAL TRANSDUCTION HISTIDINE KINASE J"/>
    <property type="match status" value="1"/>
</dbReference>
<evidence type="ECO:0000256" key="13">
    <source>
        <dbReference type="PROSITE-ProRule" id="PRU00169"/>
    </source>
</evidence>
<dbReference type="Pfam" id="PF13188">
    <property type="entry name" value="PAS_8"/>
    <property type="match status" value="1"/>
</dbReference>
<feature type="transmembrane region" description="Helical" evidence="14">
    <location>
        <begin position="195"/>
        <end position="215"/>
    </location>
</feature>
<reference evidence="18 19" key="1">
    <citation type="submission" date="2023-12" db="EMBL/GenBank/DDBJ databases">
        <title>Thiobacillus sedimentum sp. nov., a chemolithoautotrophic sulfur-oxidizing bacterium isolated from freshwater sediment.</title>
        <authorList>
            <person name="Luo J."/>
            <person name="Dai C."/>
        </authorList>
    </citation>
    <scope>NUCLEOTIDE SEQUENCE [LARGE SCALE GENOMIC DNA]</scope>
    <source>
        <strain evidence="18 19">SCUT-2</strain>
    </source>
</reference>
<evidence type="ECO:0000256" key="7">
    <source>
        <dbReference type="ARBA" id="ARBA00022741"/>
    </source>
</evidence>
<dbReference type="EC" id="2.7.13.3" evidence="3"/>
<dbReference type="InterPro" id="IPR035965">
    <property type="entry name" value="PAS-like_dom_sf"/>
</dbReference>
<dbReference type="CDD" id="cd17546">
    <property type="entry name" value="REC_hyHK_CKI1_RcsC-like"/>
    <property type="match status" value="1"/>
</dbReference>
<protein>
    <recommendedName>
        <fullName evidence="3">histidine kinase</fullName>
        <ecNumber evidence="3">2.7.13.3</ecNumber>
    </recommendedName>
</protein>
<dbReference type="SUPFAM" id="SSF55785">
    <property type="entry name" value="PYP-like sensor domain (PAS domain)"/>
    <property type="match status" value="1"/>
</dbReference>
<dbReference type="InterPro" id="IPR024478">
    <property type="entry name" value="HlyB_4HB_MCP"/>
</dbReference>
<keyword evidence="4" id="KW-1003">Cell membrane</keyword>
<evidence type="ECO:0000256" key="14">
    <source>
        <dbReference type="SAM" id="Phobius"/>
    </source>
</evidence>
<evidence type="ECO:0000313" key="18">
    <source>
        <dbReference type="EMBL" id="WRS38023.1"/>
    </source>
</evidence>
<dbReference type="PROSITE" id="PS50894">
    <property type="entry name" value="HPT"/>
    <property type="match status" value="1"/>
</dbReference>
<keyword evidence="11 14" id="KW-0472">Membrane</keyword>
<dbReference type="SUPFAM" id="SSF47384">
    <property type="entry name" value="Homodimeric domain of signal transducing histidine kinase"/>
    <property type="match status" value="1"/>
</dbReference>
<dbReference type="SMART" id="SM00448">
    <property type="entry name" value="REC"/>
    <property type="match status" value="1"/>
</dbReference>
<evidence type="ECO:0000313" key="19">
    <source>
        <dbReference type="Proteomes" id="UP001334732"/>
    </source>
</evidence>
<dbReference type="InterPro" id="IPR000014">
    <property type="entry name" value="PAS"/>
</dbReference>
<dbReference type="Pfam" id="PF12729">
    <property type="entry name" value="4HB_MCP_1"/>
    <property type="match status" value="1"/>
</dbReference>
<feature type="modified residue" description="Phosphohistidine" evidence="12">
    <location>
        <position position="794"/>
    </location>
</feature>
<dbReference type="PROSITE" id="PS50110">
    <property type="entry name" value="RESPONSE_REGULATORY"/>
    <property type="match status" value="1"/>
</dbReference>
<dbReference type="SUPFAM" id="SSF52172">
    <property type="entry name" value="CheY-like"/>
    <property type="match status" value="1"/>
</dbReference>
<dbReference type="GO" id="GO:0005524">
    <property type="term" value="F:ATP binding"/>
    <property type="evidence" value="ECO:0007669"/>
    <property type="project" value="UniProtKB-KW"/>
</dbReference>
<sequence length="846" mass="92132">MMTSPPSPLRSLLFNVGLGFAAALLLMLAVIGLGVTQMAYLNDELENVVSVNNVKTQLASHMRDTLRDRAMLMHDIVVTIDPWEKDAMFLRFQEYGERYAKDRAQLLAMLSTPEEKRLMSELDAITLSNQPVMFDVVEAALEDNNYGALTLLQKEAIPLQNRLVEALDNMTNLQRRNNENALRKTFTAYQATRNLMLVLGVSATALAVLVALLVVRRMLTQTRQLEAERKKYRTLFETNSDAVVILDEQGFTDCNPATLTLFGMDSVAGFLETPISRLGVRLQSNGMTSADHADQAIAQARRQGHAVMEWLGRRQDGTVFTAEIALHAMELDGRQVIQAIMRDVSERRAAEAAKEAAREAAVQMARAKSEFVANVSHEIRTPMHGILGMSGLLLKTPLDGRQREYAATLKSSAESLLTIINDILDFSKIEAGKLSIESVAFSPATLLEGVVALFQARALEKNLHLVLAHADPVPAALLGDPVRIRQILLNLVDNAIKFTHQGAVELAARFEPADGVVECRFSVRDSGIGMSRDVQDRLFQAFSQADSSTTRRYGGTGLGLAVSSQLATLMGGQLTVESAPGQGSRFTLSLRLPVTDLPLADLPAQAAVQLRGRILMVEDHPVNQKVLSHQLGEMGLQYVVAASGAEALDRLSKEAFDLVLMDWQMPVMDGLEATERIRRLASDARNIPIIALTANANAGFRDACLAAGANDYLSKPYTDAALAALLMQWLPESAPAADARPLFDQAELLARYPGNPQLVKELEAVFVSTTEASLATLKAAIALRQDDVCRKEAHALKGAAASVMATPVQESAARIEAHLQAGDFAAATAERDALDARFRAYADSSR</sequence>
<evidence type="ECO:0000256" key="6">
    <source>
        <dbReference type="ARBA" id="ARBA00022692"/>
    </source>
</evidence>
<comment type="subcellular location">
    <subcellularLocation>
        <location evidence="2">Cell membrane</location>
        <topology evidence="2">Multi-pass membrane protein</topology>
    </subcellularLocation>
</comment>
<proteinExistence type="predicted"/>
<dbReference type="Gene3D" id="1.20.120.160">
    <property type="entry name" value="HPT domain"/>
    <property type="match status" value="1"/>
</dbReference>
<dbReference type="Gene3D" id="3.30.565.10">
    <property type="entry name" value="Histidine kinase-like ATPase, C-terminal domain"/>
    <property type="match status" value="1"/>
</dbReference>
<feature type="domain" description="Response regulatory" evidence="16">
    <location>
        <begin position="613"/>
        <end position="730"/>
    </location>
</feature>
<evidence type="ECO:0000259" key="16">
    <source>
        <dbReference type="PROSITE" id="PS50110"/>
    </source>
</evidence>
<dbReference type="InterPro" id="IPR004358">
    <property type="entry name" value="Sig_transdc_His_kin-like_C"/>
</dbReference>
<evidence type="ECO:0000256" key="4">
    <source>
        <dbReference type="ARBA" id="ARBA00022475"/>
    </source>
</evidence>
<feature type="transmembrane region" description="Helical" evidence="14">
    <location>
        <begin position="12"/>
        <end position="35"/>
    </location>
</feature>
<name>A0ABZ1CF69_9PROT</name>
<dbReference type="PROSITE" id="PS50109">
    <property type="entry name" value="HIS_KIN"/>
    <property type="match status" value="1"/>
</dbReference>
<evidence type="ECO:0000256" key="5">
    <source>
        <dbReference type="ARBA" id="ARBA00022553"/>
    </source>
</evidence>
<dbReference type="InterPro" id="IPR003661">
    <property type="entry name" value="HisK_dim/P_dom"/>
</dbReference>
<dbReference type="Pfam" id="PF00072">
    <property type="entry name" value="Response_reg"/>
    <property type="match status" value="1"/>
</dbReference>
<evidence type="ECO:0000256" key="2">
    <source>
        <dbReference type="ARBA" id="ARBA00004651"/>
    </source>
</evidence>
<dbReference type="Gene3D" id="1.10.287.130">
    <property type="match status" value="1"/>
</dbReference>